<dbReference type="Pfam" id="PF23562">
    <property type="entry name" value="AMP-binding_C_3"/>
    <property type="match status" value="1"/>
</dbReference>
<gene>
    <name evidence="4" type="ORF">ASPZODRAFT_16181</name>
</gene>
<keyword evidence="1" id="KW-0596">Phosphopantetheine</keyword>
<proteinExistence type="predicted"/>
<dbReference type="InterPro" id="IPR009081">
    <property type="entry name" value="PP-bd_ACP"/>
</dbReference>
<dbReference type="GO" id="GO:0031177">
    <property type="term" value="F:phosphopantetheine binding"/>
    <property type="evidence" value="ECO:0007669"/>
    <property type="project" value="InterPro"/>
</dbReference>
<dbReference type="SUPFAM" id="SSF51735">
    <property type="entry name" value="NAD(P)-binding Rossmann-fold domains"/>
    <property type="match status" value="1"/>
</dbReference>
<evidence type="ECO:0000313" key="5">
    <source>
        <dbReference type="Proteomes" id="UP000184188"/>
    </source>
</evidence>
<dbReference type="STRING" id="1073090.A0A1L9SH64"/>
<dbReference type="InterPro" id="IPR042099">
    <property type="entry name" value="ANL_N_sf"/>
</dbReference>
<feature type="domain" description="Carrier" evidence="3">
    <location>
        <begin position="547"/>
        <end position="622"/>
    </location>
</feature>
<dbReference type="InterPro" id="IPR036736">
    <property type="entry name" value="ACP-like_sf"/>
</dbReference>
<dbReference type="Gene3D" id="1.10.1200.10">
    <property type="entry name" value="ACP-like"/>
    <property type="match status" value="1"/>
</dbReference>
<dbReference type="Gene3D" id="3.40.50.720">
    <property type="entry name" value="NAD(P)-binding Rossmann-like Domain"/>
    <property type="match status" value="1"/>
</dbReference>
<organism evidence="4 5">
    <name type="scientific">Penicilliopsis zonata CBS 506.65</name>
    <dbReference type="NCBI Taxonomy" id="1073090"/>
    <lineage>
        <taxon>Eukaryota</taxon>
        <taxon>Fungi</taxon>
        <taxon>Dikarya</taxon>
        <taxon>Ascomycota</taxon>
        <taxon>Pezizomycotina</taxon>
        <taxon>Eurotiomycetes</taxon>
        <taxon>Eurotiomycetidae</taxon>
        <taxon>Eurotiales</taxon>
        <taxon>Aspergillaceae</taxon>
        <taxon>Penicilliopsis</taxon>
    </lineage>
</organism>
<dbReference type="InterPro" id="IPR036291">
    <property type="entry name" value="NAD(P)-bd_dom_sf"/>
</dbReference>
<dbReference type="InterPro" id="IPR051414">
    <property type="entry name" value="Adenylate-forming_Reductase"/>
</dbReference>
<dbReference type="SUPFAM" id="SSF56801">
    <property type="entry name" value="Acetyl-CoA synthetase-like"/>
    <property type="match status" value="1"/>
</dbReference>
<reference evidence="5" key="1">
    <citation type="journal article" date="2017" name="Genome Biol.">
        <title>Comparative genomics reveals high biological diversity and specific adaptations in the industrially and medically important fungal genus Aspergillus.</title>
        <authorList>
            <person name="de Vries R.P."/>
            <person name="Riley R."/>
            <person name="Wiebenga A."/>
            <person name="Aguilar-Osorio G."/>
            <person name="Amillis S."/>
            <person name="Uchima C.A."/>
            <person name="Anderluh G."/>
            <person name="Asadollahi M."/>
            <person name="Askin M."/>
            <person name="Barry K."/>
            <person name="Battaglia E."/>
            <person name="Bayram O."/>
            <person name="Benocci T."/>
            <person name="Braus-Stromeyer S.A."/>
            <person name="Caldana C."/>
            <person name="Canovas D."/>
            <person name="Cerqueira G.C."/>
            <person name="Chen F."/>
            <person name="Chen W."/>
            <person name="Choi C."/>
            <person name="Clum A."/>
            <person name="Dos Santos R.A."/>
            <person name="Damasio A.R."/>
            <person name="Diallinas G."/>
            <person name="Emri T."/>
            <person name="Fekete E."/>
            <person name="Flipphi M."/>
            <person name="Freyberg S."/>
            <person name="Gallo A."/>
            <person name="Gournas C."/>
            <person name="Habgood R."/>
            <person name="Hainaut M."/>
            <person name="Harispe M.L."/>
            <person name="Henrissat B."/>
            <person name="Hilden K.S."/>
            <person name="Hope R."/>
            <person name="Hossain A."/>
            <person name="Karabika E."/>
            <person name="Karaffa L."/>
            <person name="Karanyi Z."/>
            <person name="Krasevec N."/>
            <person name="Kuo A."/>
            <person name="Kusch H."/>
            <person name="LaButti K."/>
            <person name="Lagendijk E.L."/>
            <person name="Lapidus A."/>
            <person name="Levasseur A."/>
            <person name="Lindquist E."/>
            <person name="Lipzen A."/>
            <person name="Logrieco A.F."/>
            <person name="MacCabe A."/>
            <person name="Maekelae M.R."/>
            <person name="Malavazi I."/>
            <person name="Melin P."/>
            <person name="Meyer V."/>
            <person name="Mielnichuk N."/>
            <person name="Miskei M."/>
            <person name="Molnar A.P."/>
            <person name="Mule G."/>
            <person name="Ngan C.Y."/>
            <person name="Orejas M."/>
            <person name="Orosz E."/>
            <person name="Ouedraogo J.P."/>
            <person name="Overkamp K.M."/>
            <person name="Park H.-S."/>
            <person name="Perrone G."/>
            <person name="Piumi F."/>
            <person name="Punt P.J."/>
            <person name="Ram A.F."/>
            <person name="Ramon A."/>
            <person name="Rauscher S."/>
            <person name="Record E."/>
            <person name="Riano-Pachon D.M."/>
            <person name="Robert V."/>
            <person name="Roehrig J."/>
            <person name="Ruller R."/>
            <person name="Salamov A."/>
            <person name="Salih N.S."/>
            <person name="Samson R.A."/>
            <person name="Sandor E."/>
            <person name="Sanguinetti M."/>
            <person name="Schuetze T."/>
            <person name="Sepcic K."/>
            <person name="Shelest E."/>
            <person name="Sherlock G."/>
            <person name="Sophianopoulou V."/>
            <person name="Squina F.M."/>
            <person name="Sun H."/>
            <person name="Susca A."/>
            <person name="Todd R.B."/>
            <person name="Tsang A."/>
            <person name="Unkles S.E."/>
            <person name="van de Wiele N."/>
            <person name="van Rossen-Uffink D."/>
            <person name="Oliveira J.V."/>
            <person name="Vesth T.C."/>
            <person name="Visser J."/>
            <person name="Yu J.-H."/>
            <person name="Zhou M."/>
            <person name="Andersen M.R."/>
            <person name="Archer D.B."/>
            <person name="Baker S.E."/>
            <person name="Benoit I."/>
            <person name="Brakhage A.A."/>
            <person name="Braus G.H."/>
            <person name="Fischer R."/>
            <person name="Frisvad J.C."/>
            <person name="Goldman G.H."/>
            <person name="Houbraken J."/>
            <person name="Oakley B."/>
            <person name="Pocsi I."/>
            <person name="Scazzocchio C."/>
            <person name="Seiboth B."/>
            <person name="vanKuyk P.A."/>
            <person name="Wortman J."/>
            <person name="Dyer P.S."/>
            <person name="Grigoriev I.V."/>
        </authorList>
    </citation>
    <scope>NUCLEOTIDE SEQUENCE [LARGE SCALE GENOMIC DNA]</scope>
    <source>
        <strain evidence="5">CBS 506.65</strain>
    </source>
</reference>
<evidence type="ECO:0000259" key="3">
    <source>
        <dbReference type="PROSITE" id="PS50075"/>
    </source>
</evidence>
<dbReference type="Pfam" id="PF07993">
    <property type="entry name" value="NAD_binding_4"/>
    <property type="match status" value="1"/>
</dbReference>
<evidence type="ECO:0000313" key="4">
    <source>
        <dbReference type="EMBL" id="OJJ46414.1"/>
    </source>
</evidence>
<dbReference type="Gene3D" id="3.40.50.12780">
    <property type="entry name" value="N-terminal domain of ligase-like"/>
    <property type="match status" value="1"/>
</dbReference>
<dbReference type="AlphaFoldDB" id="A0A1L9SH64"/>
<keyword evidence="5" id="KW-1185">Reference proteome</keyword>
<dbReference type="GeneID" id="34613005"/>
<sequence>MASQLLPAILDHRAQSDPDRVYAKYPVSPTSYAHGFHTVSYRQMRHAVDRVTWLLVDTLGTCAAGQFETLAFLGPNDLRYHIVFFAAIKAGYKAFLPSPRNSLVAQKHLLARLECRVLVTVDPEPPFVSALLREVTLQTVRMPSLDTLFNINVESVTPYPYTKSFQEARDDPVLVLHTSGSTGIPKPMIYTNEFIWRINKANTLPAPEGMSRVDDLFLSGEFFSVLPAFHIAGVGWGIVLPLFADSVPVLPLPSRPPSTDGFLEAVRYGSFSWAFLLPLMVEELSRDPEALQLVCTKLTHLFYTGGALPPAAGEVVSTRIPLFSGLGSSECAAFPQIRNPDHPVTETWRYLHFHPAACSEFRHCMDDLYEFVILKSPDSPEAQPVFAMFPALEEYETRDLFTPHPSLPGLWRHRGRLDDIVVFLNGEKTNPISFENEVSRHPAVRTALVAGNQRVEACLLVEPLETSDSPRAVIESVWPTVEAANLQCPAHARVSKSKILIVDAEKPMVRAAKGTVQREATLRLYAAEIDALYSETAVEKQAAMSFSSLEEVLSALHSLVADTTGWLQFQDDMDFFTLGMDSLQTLQLSATIRSKLGISITANDIYRNPSVTLLARHIYRQASGPVDIESRTQAITRVLQHYEEQIDQLASNTPTNVVHPKTPPTVQVVVLTGSTGTVGSFLLDQLLKKTDVSHVYCLNRAQDSGLLQVSRNRERDLPDSFPSNRVTFLTADLTEPSLGLDKATFCTLLDRTTQIIHCAWPVNFNQPLAFFQPSLQGVTGLISFTLQAKMSPSLLFLSSISAVSSFVKPESDGESLLPEAVIPDPACPAHMGYGESKYVAERLLEYASTKLPSLRGGVSRIGQVAGTAQNPRGWSRAEWLPSLIVSSRYVNALPDSLGRRGGQMDVVDWVPVDELASILVELSSSLSLTSSTGTLRVFNCVNPRSIPWSDLISIIVEELTSTGGSSIGTISFQEWLARLQSSSGSVDADALRQNPAVKLLEFYQQLLEDNQTRDPVRLSTVHTARVSPSLACLQPIQAEWMRGWIREWV</sequence>
<dbReference type="OrthoDB" id="429813at2759"/>
<dbReference type="PROSITE" id="PS00012">
    <property type="entry name" value="PHOSPHOPANTETHEINE"/>
    <property type="match status" value="1"/>
</dbReference>
<dbReference type="PROSITE" id="PS00455">
    <property type="entry name" value="AMP_BINDING"/>
    <property type="match status" value="1"/>
</dbReference>
<dbReference type="PROSITE" id="PS50075">
    <property type="entry name" value="CARRIER"/>
    <property type="match status" value="1"/>
</dbReference>
<dbReference type="InterPro" id="IPR013120">
    <property type="entry name" value="FAR_NAD-bd"/>
</dbReference>
<name>A0A1L9SH64_9EURO</name>
<protein>
    <recommendedName>
        <fullName evidence="3">Carrier domain-containing protein</fullName>
    </recommendedName>
</protein>
<dbReference type="InterPro" id="IPR006162">
    <property type="entry name" value="Ppantetheine_attach_site"/>
</dbReference>
<keyword evidence="2" id="KW-0597">Phosphoprotein</keyword>
<dbReference type="Proteomes" id="UP000184188">
    <property type="component" value="Unassembled WGS sequence"/>
</dbReference>
<dbReference type="Pfam" id="PF00501">
    <property type="entry name" value="AMP-binding"/>
    <property type="match status" value="1"/>
</dbReference>
<dbReference type="InterPro" id="IPR020806">
    <property type="entry name" value="PKS_PP-bd"/>
</dbReference>
<dbReference type="InterPro" id="IPR020845">
    <property type="entry name" value="AMP-binding_CS"/>
</dbReference>
<accession>A0A1L9SH64</accession>
<evidence type="ECO:0000256" key="2">
    <source>
        <dbReference type="ARBA" id="ARBA00022553"/>
    </source>
</evidence>
<dbReference type="VEuPathDB" id="FungiDB:ASPZODRAFT_16181"/>
<dbReference type="EMBL" id="KV878342">
    <property type="protein sequence ID" value="OJJ46414.1"/>
    <property type="molecule type" value="Genomic_DNA"/>
</dbReference>
<dbReference type="SMART" id="SM00823">
    <property type="entry name" value="PKS_PP"/>
    <property type="match status" value="1"/>
</dbReference>
<dbReference type="SUPFAM" id="SSF47336">
    <property type="entry name" value="ACP-like"/>
    <property type="match status" value="1"/>
</dbReference>
<dbReference type="PANTHER" id="PTHR43439:SF2">
    <property type="entry name" value="ENZYME, PUTATIVE (JCVI)-RELATED"/>
    <property type="match status" value="1"/>
</dbReference>
<evidence type="ECO:0000256" key="1">
    <source>
        <dbReference type="ARBA" id="ARBA00022450"/>
    </source>
</evidence>
<dbReference type="Pfam" id="PF00550">
    <property type="entry name" value="PP-binding"/>
    <property type="match status" value="1"/>
</dbReference>
<dbReference type="InterPro" id="IPR000873">
    <property type="entry name" value="AMP-dep_synth/lig_dom"/>
</dbReference>
<dbReference type="RefSeq" id="XP_022580924.1">
    <property type="nucleotide sequence ID" value="XM_022726541.1"/>
</dbReference>
<dbReference type="PANTHER" id="PTHR43439">
    <property type="entry name" value="PHENYLACETATE-COENZYME A LIGASE"/>
    <property type="match status" value="1"/>
</dbReference>